<evidence type="ECO:0000313" key="14">
    <source>
        <dbReference type="EMBL" id="GFQ69615.1"/>
    </source>
</evidence>
<keyword evidence="9" id="KW-0968">Cytoplasmic vesicle</keyword>
<feature type="compositionally biased region" description="Basic and acidic residues" evidence="12">
    <location>
        <begin position="254"/>
        <end position="282"/>
    </location>
</feature>
<evidence type="ECO:0000256" key="8">
    <source>
        <dbReference type="ARBA" id="ARBA00023136"/>
    </source>
</evidence>
<dbReference type="PANTHER" id="PTHR11134">
    <property type="entry name" value="ADAPTOR COMPLEX SUBUNIT BETA FAMILY MEMBER"/>
    <property type="match status" value="1"/>
</dbReference>
<feature type="compositionally biased region" description="Acidic residues" evidence="12">
    <location>
        <begin position="792"/>
        <end position="808"/>
    </location>
</feature>
<sequence length="1113" mass="124690">MSGTGYAGEHGPTSPDNEFSNNDITSTGIFSTEYRKHEDLKNMLDGNKDVLKLEAMKRIIGMIAKGKDASDLFPAVVKNVVSKNIEVKKLVYVYLVRYAEEQQDLALLSISTFQRALKDPNQLIRASALRVLSSIRVPVIVPIMMLAIRDAVNDMSPYVRKTAAHAIPKLYSLDPEQKDQLIEVLEKLLSDKTTLVMGSAVMAFEEVCPERIDLIHKNYRKLCNLLVDVEEWGQVIIINMLIRYARTQFVDPNKYDDGKEEEDKPFYDSDNSHSKDEEDSTKNAKNYVMDPDHRLLLRNCKPLLQSRNSAVVMGVVQLYYYLAPRSEVNIVAKALIRLTKSHREIQSVILSTIATLTTRYKGMFEPYLKSFFVRSSDPTHIKLLKLEILTNLATEGNVSFILREFQSYVSSSDMEFVGATVQAIGRCASSISEVTDTCLGKLVSLLSNRNELIVAESVVVIKKLLQMQITEHKDIIIDMSRLMDRITVPMARASILWLIGEYADKVSKIAPDVLRKVAKTFSNEKDIVKLQTLNLAAKLYLLNSKQTNLLVQYVFNLAKYDTNYDIRDRARFLRQLIMPAGEKPSYLSKHAKKILLAPKPAPVLQSKFKDRDRYQLGSLSHYINARTIGYHDLPDFPETVPDPSVRNVENQMPWQEFNLSKKKKKKKVVKKKSFYSETESSSAEEAASVSSASEAGKSDVNGENSASESEASESDSESGSSSSESESEESGSESVESENEPKNIIDLDPTPVKEVKKIPNKSKVTENSVPKAKKVINSKIENSKKKKVSSESETESESEEESESTESEEEKKKPAKKKKEQKQKKDFDLLLDLDDFSSEVAPNPVLQPAVFTDMLTPSSNNSIKPIEKSNMHIPVDFKTISAIHTPTKEYELLNKFSGKGLCATYRFTRSPNLYSAKMTTVELSLHNVSDKEITGIHIPNSKFGSIEIHGFNEIQPLAPNCRYTASIGIDYNESTQPAKFELRTKEDSFSLAIKSPIGEMIHPVLLSEGEFTTAQSKLKGMNENSGTIELSSGHSDEKAVIQYVYEAANVVQVQNNEVDCKIIRFSGQTPASKCLVLVSIQVLTNGKATITVNCEKMIIGSMFFKELKEALAK</sequence>
<keyword evidence="4 11" id="KW-0813">Transport</keyword>
<accession>A0A8X6I2D5</accession>
<keyword evidence="8 11" id="KW-0472">Membrane</keyword>
<dbReference type="InterPro" id="IPR002553">
    <property type="entry name" value="Clathrin/coatomer_adapt-like_N"/>
</dbReference>
<dbReference type="InterPro" id="IPR011989">
    <property type="entry name" value="ARM-like"/>
</dbReference>
<gene>
    <name evidence="14" type="primary">AP3B1</name>
    <name evidence="14" type="ORF">TNCT_269211</name>
</gene>
<feature type="compositionally biased region" description="Low complexity" evidence="12">
    <location>
        <begin position="676"/>
        <end position="695"/>
    </location>
</feature>
<evidence type="ECO:0000313" key="15">
    <source>
        <dbReference type="Proteomes" id="UP000887116"/>
    </source>
</evidence>
<keyword evidence="15" id="KW-1185">Reference proteome</keyword>
<dbReference type="GO" id="GO:0030123">
    <property type="term" value="C:AP-3 adaptor complex"/>
    <property type="evidence" value="ECO:0007669"/>
    <property type="project" value="UniProtKB-UniRule"/>
</dbReference>
<comment type="function">
    <text evidence="10">Subunit of non-clathrin- and clathrin-associated adaptor protein complex 3 (AP-3) that plays a role in protein sorting in the late-Golgi/trans-Golgi network (TGN) and/or endosomes. The AP complexes mediate both the recruitment of clathrin to membranes and the recognition of sorting signals within the cytosolic tails of transmembrane cargo molecules. AP-3 appears to be involved in the sorting of a subset of transmembrane proteins targeted to lysosomes and lysosome-related organelles. In concert with the BLOC-1 complex, AP-3 is required to target cargos into vesicles assembled at cell bodies for delivery into neurites and nerve terminals.</text>
</comment>
<evidence type="ECO:0000256" key="7">
    <source>
        <dbReference type="ARBA" id="ARBA00023034"/>
    </source>
</evidence>
<dbReference type="SUPFAM" id="SSF48371">
    <property type="entry name" value="ARM repeat"/>
    <property type="match status" value="1"/>
</dbReference>
<dbReference type="Pfam" id="PF24080">
    <property type="entry name" value="AP3B1_C_2"/>
    <property type="match status" value="1"/>
</dbReference>
<evidence type="ECO:0000259" key="13">
    <source>
        <dbReference type="SMART" id="SM01355"/>
    </source>
</evidence>
<dbReference type="PIRSF" id="PIRSF037096">
    <property type="entry name" value="AP3_complex_beta"/>
    <property type="match status" value="1"/>
</dbReference>
<evidence type="ECO:0000256" key="6">
    <source>
        <dbReference type="ARBA" id="ARBA00022927"/>
    </source>
</evidence>
<dbReference type="GO" id="GO:0006886">
    <property type="term" value="P:intracellular protein transport"/>
    <property type="evidence" value="ECO:0007669"/>
    <property type="project" value="InterPro"/>
</dbReference>
<dbReference type="GO" id="GO:0030665">
    <property type="term" value="C:clathrin-coated vesicle membrane"/>
    <property type="evidence" value="ECO:0007669"/>
    <property type="project" value="UniProtKB-SubCell"/>
</dbReference>
<dbReference type="GO" id="GO:0016192">
    <property type="term" value="P:vesicle-mediated transport"/>
    <property type="evidence" value="ECO:0007669"/>
    <property type="project" value="InterPro"/>
</dbReference>
<evidence type="ECO:0000256" key="5">
    <source>
        <dbReference type="ARBA" id="ARBA00022553"/>
    </source>
</evidence>
<organism evidence="14 15">
    <name type="scientific">Trichonephila clavata</name>
    <name type="common">Joro spider</name>
    <name type="synonym">Nephila clavata</name>
    <dbReference type="NCBI Taxonomy" id="2740835"/>
    <lineage>
        <taxon>Eukaryota</taxon>
        <taxon>Metazoa</taxon>
        <taxon>Ecdysozoa</taxon>
        <taxon>Arthropoda</taxon>
        <taxon>Chelicerata</taxon>
        <taxon>Arachnida</taxon>
        <taxon>Araneae</taxon>
        <taxon>Araneomorphae</taxon>
        <taxon>Entelegynae</taxon>
        <taxon>Araneoidea</taxon>
        <taxon>Nephilidae</taxon>
        <taxon>Trichonephila</taxon>
    </lineage>
</organism>
<comment type="caution">
    <text evidence="14">The sequence shown here is derived from an EMBL/GenBank/DDBJ whole genome shotgun (WGS) entry which is preliminary data.</text>
</comment>
<feature type="region of interest" description="Disordered" evidence="12">
    <location>
        <begin position="674"/>
        <end position="823"/>
    </location>
</feature>
<dbReference type="InterPro" id="IPR026739">
    <property type="entry name" value="AP_beta"/>
</dbReference>
<dbReference type="InterPro" id="IPR016024">
    <property type="entry name" value="ARM-type_fold"/>
</dbReference>
<keyword evidence="7" id="KW-0333">Golgi apparatus</keyword>
<evidence type="ECO:0000256" key="9">
    <source>
        <dbReference type="ARBA" id="ARBA00023329"/>
    </source>
</evidence>
<evidence type="ECO:0000256" key="2">
    <source>
        <dbReference type="ARBA" id="ARBA00004555"/>
    </source>
</evidence>
<keyword evidence="6 11" id="KW-0653">Protein transport</keyword>
<reference evidence="14" key="1">
    <citation type="submission" date="2020-07" db="EMBL/GenBank/DDBJ databases">
        <title>Multicomponent nature underlies the extraordinary mechanical properties of spider dragline silk.</title>
        <authorList>
            <person name="Kono N."/>
            <person name="Nakamura H."/>
            <person name="Mori M."/>
            <person name="Yoshida Y."/>
            <person name="Ohtoshi R."/>
            <person name="Malay A.D."/>
            <person name="Moran D.A.P."/>
            <person name="Tomita M."/>
            <person name="Numata K."/>
            <person name="Arakawa K."/>
        </authorList>
    </citation>
    <scope>NUCLEOTIDE SEQUENCE</scope>
</reference>
<dbReference type="InterPro" id="IPR056314">
    <property type="entry name" value="AP3B1/2_C"/>
</dbReference>
<proteinExistence type="inferred from homology"/>
<comment type="similarity">
    <text evidence="3 11">Belongs to the adaptor complexes large subunit family.</text>
</comment>
<evidence type="ECO:0000256" key="1">
    <source>
        <dbReference type="ARBA" id="ARBA00004145"/>
    </source>
</evidence>
<feature type="region of interest" description="Disordered" evidence="12">
    <location>
        <begin position="1"/>
        <end position="22"/>
    </location>
</feature>
<keyword evidence="5" id="KW-0597">Phosphoprotein</keyword>
<dbReference type="OrthoDB" id="302453at2759"/>
<feature type="compositionally biased region" description="Basic and acidic residues" evidence="12">
    <location>
        <begin position="739"/>
        <end position="757"/>
    </location>
</feature>
<dbReference type="Gene3D" id="1.25.10.10">
    <property type="entry name" value="Leucine-rich Repeat Variant"/>
    <property type="match status" value="1"/>
</dbReference>
<evidence type="ECO:0000256" key="11">
    <source>
        <dbReference type="PIRNR" id="PIRNR037096"/>
    </source>
</evidence>
<dbReference type="GO" id="GO:0005794">
    <property type="term" value="C:Golgi apparatus"/>
    <property type="evidence" value="ECO:0007669"/>
    <property type="project" value="UniProtKB-SubCell"/>
</dbReference>
<feature type="compositionally biased region" description="Acidic residues" evidence="12">
    <location>
        <begin position="725"/>
        <end position="738"/>
    </location>
</feature>
<dbReference type="EMBL" id="BMAO01010809">
    <property type="protein sequence ID" value="GFQ69615.1"/>
    <property type="molecule type" value="Genomic_DNA"/>
</dbReference>
<dbReference type="Pfam" id="PF01602">
    <property type="entry name" value="Adaptin_N"/>
    <property type="match status" value="1"/>
</dbReference>
<feature type="domain" description="AP-3 complex subunit beta C-terminal" evidence="13">
    <location>
        <begin position="823"/>
        <end position="976"/>
    </location>
</feature>
<feature type="compositionally biased region" description="Basic residues" evidence="12">
    <location>
        <begin position="813"/>
        <end position="822"/>
    </location>
</feature>
<evidence type="ECO:0000256" key="4">
    <source>
        <dbReference type="ARBA" id="ARBA00022448"/>
    </source>
</evidence>
<name>A0A8X6I2D5_TRICU</name>
<dbReference type="AlphaFoldDB" id="A0A8X6I2D5"/>
<comment type="subcellular location">
    <subcellularLocation>
        <location evidence="1">Cytoplasmic vesicle</location>
        <location evidence="1">Clathrin-coated vesicle membrane</location>
        <topology evidence="1">Peripheral membrane protein</topology>
        <orientation evidence="1">Cytoplasmic side</orientation>
    </subcellularLocation>
    <subcellularLocation>
        <location evidence="2">Golgi apparatus</location>
    </subcellularLocation>
</comment>
<dbReference type="InterPro" id="IPR026740">
    <property type="entry name" value="AP3_beta"/>
</dbReference>
<dbReference type="Pfam" id="PF14796">
    <property type="entry name" value="AP3B1_C"/>
    <property type="match status" value="1"/>
</dbReference>
<dbReference type="InterPro" id="IPR029390">
    <property type="entry name" value="AP3B_C"/>
</dbReference>
<dbReference type="SMART" id="SM01355">
    <property type="entry name" value="AP3B1_C"/>
    <property type="match status" value="1"/>
</dbReference>
<protein>
    <recommendedName>
        <fullName evidence="11">AP-3 complex subunit beta</fullName>
    </recommendedName>
</protein>
<dbReference type="Proteomes" id="UP000887116">
    <property type="component" value="Unassembled WGS sequence"/>
</dbReference>
<evidence type="ECO:0000256" key="3">
    <source>
        <dbReference type="ARBA" id="ARBA00006613"/>
    </source>
</evidence>
<evidence type="ECO:0000256" key="12">
    <source>
        <dbReference type="SAM" id="MobiDB-lite"/>
    </source>
</evidence>
<evidence type="ECO:0000256" key="10">
    <source>
        <dbReference type="ARBA" id="ARBA00023570"/>
    </source>
</evidence>
<feature type="region of interest" description="Disordered" evidence="12">
    <location>
        <begin position="254"/>
        <end position="284"/>
    </location>
</feature>